<feature type="domain" description="Thioesterase TesA-like" evidence="4">
    <location>
        <begin position="40"/>
        <end position="230"/>
    </location>
</feature>
<dbReference type="EMBL" id="JAGSXH010000195">
    <property type="protein sequence ID" value="MBS2966787.1"/>
    <property type="molecule type" value="Genomic_DNA"/>
</dbReference>
<dbReference type="GO" id="GO:0016787">
    <property type="term" value="F:hydrolase activity"/>
    <property type="evidence" value="ECO:0007669"/>
    <property type="project" value="UniProtKB-KW"/>
</dbReference>
<dbReference type="PANTHER" id="PTHR11487">
    <property type="entry name" value="THIOESTERASE"/>
    <property type="match status" value="1"/>
</dbReference>
<evidence type="ECO:0000256" key="3">
    <source>
        <dbReference type="SAM" id="MobiDB-lite"/>
    </source>
</evidence>
<dbReference type="SMART" id="SM00824">
    <property type="entry name" value="PKS_TE"/>
    <property type="match status" value="1"/>
</dbReference>
<dbReference type="InterPro" id="IPR020802">
    <property type="entry name" value="TesA-like"/>
</dbReference>
<protein>
    <submittedName>
        <fullName evidence="5">Thioesterase</fullName>
    </submittedName>
</protein>
<dbReference type="InterPro" id="IPR029058">
    <property type="entry name" value="AB_hydrolase_fold"/>
</dbReference>
<dbReference type="InterPro" id="IPR012223">
    <property type="entry name" value="TEII"/>
</dbReference>
<dbReference type="Gene3D" id="3.40.50.1820">
    <property type="entry name" value="alpha/beta hydrolase"/>
    <property type="match status" value="1"/>
</dbReference>
<dbReference type="GO" id="GO:0008610">
    <property type="term" value="P:lipid biosynthetic process"/>
    <property type="evidence" value="ECO:0007669"/>
    <property type="project" value="TreeGrafter"/>
</dbReference>
<accession>A0A8J8BE09</accession>
<proteinExistence type="inferred from homology"/>
<evidence type="ECO:0000256" key="2">
    <source>
        <dbReference type="ARBA" id="ARBA00022801"/>
    </source>
</evidence>
<keyword evidence="2" id="KW-0378">Hydrolase</keyword>
<feature type="region of interest" description="Disordered" evidence="3">
    <location>
        <begin position="1"/>
        <end position="27"/>
    </location>
</feature>
<dbReference type="PANTHER" id="PTHR11487:SF0">
    <property type="entry name" value="S-ACYL FATTY ACID SYNTHASE THIOESTERASE, MEDIUM CHAIN"/>
    <property type="match status" value="1"/>
</dbReference>
<evidence type="ECO:0000313" key="6">
    <source>
        <dbReference type="Proteomes" id="UP000677913"/>
    </source>
</evidence>
<evidence type="ECO:0000256" key="1">
    <source>
        <dbReference type="ARBA" id="ARBA00007169"/>
    </source>
</evidence>
<comment type="caution">
    <text evidence="5">The sequence shown here is derived from an EMBL/GenBank/DDBJ whole genome shotgun (WGS) entry which is preliminary data.</text>
</comment>
<dbReference type="RefSeq" id="WP_211472199.1">
    <property type="nucleotide sequence ID" value="NZ_JAGSXH010000195.1"/>
</dbReference>
<comment type="similarity">
    <text evidence="1">Belongs to the thioesterase family.</text>
</comment>
<reference evidence="5" key="1">
    <citation type="submission" date="2021-04" db="EMBL/GenBank/DDBJ databases">
        <title>Genome based classification of Actinospica acidithermotolerans sp. nov., an actinobacterium isolated from an Indonesian hot spring.</title>
        <authorList>
            <person name="Kusuma A.B."/>
            <person name="Putra K.E."/>
            <person name="Nafisah S."/>
            <person name="Loh J."/>
            <person name="Nouioui I."/>
            <person name="Goodfellow M."/>
        </authorList>
    </citation>
    <scope>NUCLEOTIDE SEQUENCE</scope>
    <source>
        <strain evidence="5">DSM 45618</strain>
    </source>
</reference>
<keyword evidence="6" id="KW-1185">Reference proteome</keyword>
<sequence>MPSTHLLTDRPPARPRPRASGADAWFPDQRAARDGRLPLICLPYAGGTASIYRDWAGELGPDVHVVPVLLPGRGLRGREEPYTSMRPLAQDLAAAIAERGLAAGRYALFGHSMGALVAYEVACRLRSLGLPEPAHLFVSGSKAPHMYGDRADHLLADPQLRQLVRDLGGLGPDEVTGEAYLLHRLPVLRADLTVCDRYRWTPRPPLRCPATALGASGDPIATAAQIDAWREHTTGSLLRRELTGGHFYLTGPARPRLLAELRRDLAPLTAAED</sequence>
<organism evidence="5 6">
    <name type="scientific">Actinocrinis puniceicyclus</name>
    <dbReference type="NCBI Taxonomy" id="977794"/>
    <lineage>
        <taxon>Bacteria</taxon>
        <taxon>Bacillati</taxon>
        <taxon>Actinomycetota</taxon>
        <taxon>Actinomycetes</taxon>
        <taxon>Catenulisporales</taxon>
        <taxon>Actinospicaceae</taxon>
        <taxon>Actinocrinis</taxon>
    </lineage>
</organism>
<dbReference type="SUPFAM" id="SSF53474">
    <property type="entry name" value="alpha/beta-Hydrolases"/>
    <property type="match status" value="1"/>
</dbReference>
<gene>
    <name evidence="5" type="ORF">KGA66_27370</name>
</gene>
<dbReference type="Pfam" id="PF00975">
    <property type="entry name" value="Thioesterase"/>
    <property type="match status" value="1"/>
</dbReference>
<name>A0A8J8BE09_9ACTN</name>
<dbReference type="InterPro" id="IPR001031">
    <property type="entry name" value="Thioesterase"/>
</dbReference>
<dbReference type="Proteomes" id="UP000677913">
    <property type="component" value="Unassembled WGS sequence"/>
</dbReference>
<feature type="non-terminal residue" evidence="5">
    <location>
        <position position="273"/>
    </location>
</feature>
<evidence type="ECO:0000313" key="5">
    <source>
        <dbReference type="EMBL" id="MBS2966787.1"/>
    </source>
</evidence>
<dbReference type="AlphaFoldDB" id="A0A8J8BE09"/>
<evidence type="ECO:0000259" key="4">
    <source>
        <dbReference type="SMART" id="SM00824"/>
    </source>
</evidence>